<dbReference type="EMBL" id="VSRR010137137">
    <property type="protein sequence ID" value="MPD03651.1"/>
    <property type="molecule type" value="Genomic_DNA"/>
</dbReference>
<accession>A0A5B7K3H7</accession>
<dbReference type="Proteomes" id="UP000324222">
    <property type="component" value="Unassembled WGS sequence"/>
</dbReference>
<comment type="caution">
    <text evidence="3">The sequence shown here is derived from an EMBL/GenBank/DDBJ whole genome shotgun (WGS) entry which is preliminary data.</text>
</comment>
<gene>
    <name evidence="3" type="ORF">E2C01_099293</name>
</gene>
<keyword evidence="2" id="KW-0732">Signal</keyword>
<name>A0A5B7K3H7_PORTR</name>
<proteinExistence type="predicted"/>
<feature type="region of interest" description="Disordered" evidence="1">
    <location>
        <begin position="56"/>
        <end position="96"/>
    </location>
</feature>
<evidence type="ECO:0000313" key="3">
    <source>
        <dbReference type="EMBL" id="MPD03651.1"/>
    </source>
</evidence>
<evidence type="ECO:0000256" key="2">
    <source>
        <dbReference type="SAM" id="SignalP"/>
    </source>
</evidence>
<protein>
    <submittedName>
        <fullName evidence="3">Uncharacterized protein</fullName>
    </submittedName>
</protein>
<reference evidence="3 4" key="1">
    <citation type="submission" date="2019-05" db="EMBL/GenBank/DDBJ databases">
        <title>Another draft genome of Portunus trituberculatus and its Hox gene families provides insights of decapod evolution.</title>
        <authorList>
            <person name="Jeong J.-H."/>
            <person name="Song I."/>
            <person name="Kim S."/>
            <person name="Choi T."/>
            <person name="Kim D."/>
            <person name="Ryu S."/>
            <person name="Kim W."/>
        </authorList>
    </citation>
    <scope>NUCLEOTIDE SEQUENCE [LARGE SCALE GENOMIC DNA]</scope>
    <source>
        <tissue evidence="3">Muscle</tissue>
    </source>
</reference>
<feature type="compositionally biased region" description="Low complexity" evidence="1">
    <location>
        <begin position="130"/>
        <end position="152"/>
    </location>
</feature>
<keyword evidence="4" id="KW-1185">Reference proteome</keyword>
<organism evidence="3 4">
    <name type="scientific">Portunus trituberculatus</name>
    <name type="common">Swimming crab</name>
    <name type="synonym">Neptunus trituberculatus</name>
    <dbReference type="NCBI Taxonomy" id="210409"/>
    <lineage>
        <taxon>Eukaryota</taxon>
        <taxon>Metazoa</taxon>
        <taxon>Ecdysozoa</taxon>
        <taxon>Arthropoda</taxon>
        <taxon>Crustacea</taxon>
        <taxon>Multicrustacea</taxon>
        <taxon>Malacostraca</taxon>
        <taxon>Eumalacostraca</taxon>
        <taxon>Eucarida</taxon>
        <taxon>Decapoda</taxon>
        <taxon>Pleocyemata</taxon>
        <taxon>Brachyura</taxon>
        <taxon>Eubrachyura</taxon>
        <taxon>Portunoidea</taxon>
        <taxon>Portunidae</taxon>
        <taxon>Portuninae</taxon>
        <taxon>Portunus</taxon>
    </lineage>
</organism>
<feature type="region of interest" description="Disordered" evidence="1">
    <location>
        <begin position="130"/>
        <end position="155"/>
    </location>
</feature>
<dbReference type="AlphaFoldDB" id="A0A5B7K3H7"/>
<feature type="chain" id="PRO_5023076191" evidence="2">
    <location>
        <begin position="19"/>
        <end position="277"/>
    </location>
</feature>
<evidence type="ECO:0000313" key="4">
    <source>
        <dbReference type="Proteomes" id="UP000324222"/>
    </source>
</evidence>
<feature type="signal peptide" evidence="2">
    <location>
        <begin position="1"/>
        <end position="18"/>
    </location>
</feature>
<evidence type="ECO:0000256" key="1">
    <source>
        <dbReference type="SAM" id="MobiDB-lite"/>
    </source>
</evidence>
<sequence length="277" mass="31028">MYARRWIIISLIISTTNTLTVEEKETPKEEGEEALVERVRSVLRVKAEEFLAASGRSSLSRNEEVRKGSKTPAKPPPQRVPLAAARQKRSKKCPGNPGNFGFNSFNLLTFALQVFNGVISVLNTISNNNNNDNNNNNNNNDNSGNNINSNVNEQNADVNSMTSLTVVVEQKRRKREIWKSVENIHCSQPHSEEMSQVTEDIYSAVSDMIRVSKISVECVKYVLCGYIQRTYRQYGLGSIDQRLLSDGSSLQDIYTVSRDGNCSALFPVCTEIQSTRN</sequence>